<dbReference type="Proteomes" id="UP000828251">
    <property type="component" value="Unassembled WGS sequence"/>
</dbReference>
<accession>A0A9D3ZWF5</accession>
<organism evidence="1 2">
    <name type="scientific">Gossypium stocksii</name>
    <dbReference type="NCBI Taxonomy" id="47602"/>
    <lineage>
        <taxon>Eukaryota</taxon>
        <taxon>Viridiplantae</taxon>
        <taxon>Streptophyta</taxon>
        <taxon>Embryophyta</taxon>
        <taxon>Tracheophyta</taxon>
        <taxon>Spermatophyta</taxon>
        <taxon>Magnoliopsida</taxon>
        <taxon>eudicotyledons</taxon>
        <taxon>Gunneridae</taxon>
        <taxon>Pentapetalae</taxon>
        <taxon>rosids</taxon>
        <taxon>malvids</taxon>
        <taxon>Malvales</taxon>
        <taxon>Malvaceae</taxon>
        <taxon>Malvoideae</taxon>
        <taxon>Gossypium</taxon>
    </lineage>
</organism>
<keyword evidence="2" id="KW-1185">Reference proteome</keyword>
<name>A0A9D3ZWF5_9ROSI</name>
<comment type="caution">
    <text evidence="1">The sequence shown here is derived from an EMBL/GenBank/DDBJ whole genome shotgun (WGS) entry which is preliminary data.</text>
</comment>
<sequence length="68" mass="8065">MDIENDRVSKSEDILETIHKSASTTKQSKMKTLINRFESMRTKESNTIREFYAKRYNFSSAEIRKVMN</sequence>
<dbReference type="EMBL" id="JAIQCV010000008">
    <property type="protein sequence ID" value="KAH1072272.1"/>
    <property type="molecule type" value="Genomic_DNA"/>
</dbReference>
<proteinExistence type="predicted"/>
<evidence type="ECO:0000313" key="2">
    <source>
        <dbReference type="Proteomes" id="UP000828251"/>
    </source>
</evidence>
<reference evidence="1 2" key="1">
    <citation type="journal article" date="2021" name="Plant Biotechnol. J.">
        <title>Multi-omics assisted identification of the key and species-specific regulatory components of drought-tolerant mechanisms in Gossypium stocksii.</title>
        <authorList>
            <person name="Yu D."/>
            <person name="Ke L."/>
            <person name="Zhang D."/>
            <person name="Wu Y."/>
            <person name="Sun Y."/>
            <person name="Mei J."/>
            <person name="Sun J."/>
            <person name="Sun Y."/>
        </authorList>
    </citation>
    <scope>NUCLEOTIDE SEQUENCE [LARGE SCALE GENOMIC DNA]</scope>
    <source>
        <strain evidence="2">cv. E1</strain>
        <tissue evidence="1">Leaf</tissue>
    </source>
</reference>
<gene>
    <name evidence="1" type="ORF">J1N35_024600</name>
</gene>
<dbReference type="AlphaFoldDB" id="A0A9D3ZWF5"/>
<protein>
    <submittedName>
        <fullName evidence="1">Uncharacterized protein</fullName>
    </submittedName>
</protein>
<evidence type="ECO:0000313" key="1">
    <source>
        <dbReference type="EMBL" id="KAH1072272.1"/>
    </source>
</evidence>